<dbReference type="EMBL" id="KN554810">
    <property type="protein sequence ID" value="KHJ89053.1"/>
    <property type="molecule type" value="Genomic_DNA"/>
</dbReference>
<sequence length="83" mass="9185">MVHLLQLITTLLFLSHAEVEAVQRELVPASLKVWKLMGAEAKLFANVAKITTNSENPGCNQTIHRKKLLVSGVKKKNATFSKT</sequence>
<evidence type="ECO:0000256" key="1">
    <source>
        <dbReference type="SAM" id="SignalP"/>
    </source>
</evidence>
<feature type="signal peptide" evidence="1">
    <location>
        <begin position="1"/>
        <end position="17"/>
    </location>
</feature>
<keyword evidence="3" id="KW-1185">Reference proteome</keyword>
<name>A0A0B1SUR6_OESDE</name>
<evidence type="ECO:0000313" key="3">
    <source>
        <dbReference type="Proteomes" id="UP000053660"/>
    </source>
</evidence>
<reference evidence="2 3" key="1">
    <citation type="submission" date="2014-03" db="EMBL/GenBank/DDBJ databases">
        <title>Draft genome of the hookworm Oesophagostomum dentatum.</title>
        <authorList>
            <person name="Mitreva M."/>
        </authorList>
    </citation>
    <scope>NUCLEOTIDE SEQUENCE [LARGE SCALE GENOMIC DNA]</scope>
    <source>
        <strain evidence="2 3">OD-Hann</strain>
    </source>
</reference>
<dbReference type="AlphaFoldDB" id="A0A0B1SUR6"/>
<evidence type="ECO:0000313" key="2">
    <source>
        <dbReference type="EMBL" id="KHJ89053.1"/>
    </source>
</evidence>
<gene>
    <name evidence="2" type="ORF">OESDEN_11136</name>
</gene>
<accession>A0A0B1SUR6</accession>
<protein>
    <recommendedName>
        <fullName evidence="4">Secreted protein</fullName>
    </recommendedName>
</protein>
<feature type="chain" id="PRO_5002061864" description="Secreted protein" evidence="1">
    <location>
        <begin position="18"/>
        <end position="83"/>
    </location>
</feature>
<evidence type="ECO:0008006" key="4">
    <source>
        <dbReference type="Google" id="ProtNLM"/>
    </source>
</evidence>
<proteinExistence type="predicted"/>
<dbReference type="Proteomes" id="UP000053660">
    <property type="component" value="Unassembled WGS sequence"/>
</dbReference>
<organism evidence="2 3">
    <name type="scientific">Oesophagostomum dentatum</name>
    <name type="common">Nodular worm</name>
    <dbReference type="NCBI Taxonomy" id="61180"/>
    <lineage>
        <taxon>Eukaryota</taxon>
        <taxon>Metazoa</taxon>
        <taxon>Ecdysozoa</taxon>
        <taxon>Nematoda</taxon>
        <taxon>Chromadorea</taxon>
        <taxon>Rhabditida</taxon>
        <taxon>Rhabditina</taxon>
        <taxon>Rhabditomorpha</taxon>
        <taxon>Strongyloidea</taxon>
        <taxon>Strongylidae</taxon>
        <taxon>Oesophagostomum</taxon>
    </lineage>
</organism>
<keyword evidence="1" id="KW-0732">Signal</keyword>